<name>A0A921MM83_9FIRM</name>
<organism evidence="7 8">
    <name type="scientific">Pseudoflavonifractor capillosus</name>
    <dbReference type="NCBI Taxonomy" id="106588"/>
    <lineage>
        <taxon>Bacteria</taxon>
        <taxon>Bacillati</taxon>
        <taxon>Bacillota</taxon>
        <taxon>Clostridia</taxon>
        <taxon>Eubacteriales</taxon>
        <taxon>Oscillospiraceae</taxon>
        <taxon>Pseudoflavonifractor</taxon>
    </lineage>
</organism>
<keyword evidence="3" id="KW-0479">Metal-binding</keyword>
<evidence type="ECO:0000259" key="6">
    <source>
        <dbReference type="PROSITE" id="PS50905"/>
    </source>
</evidence>
<comment type="caution">
    <text evidence="7">The sequence shown here is derived from an EMBL/GenBank/DDBJ whole genome shotgun (WGS) entry which is preliminary data.</text>
</comment>
<protein>
    <submittedName>
        <fullName evidence="7">Rubrerythrin family protein</fullName>
    </submittedName>
</protein>
<dbReference type="InterPro" id="IPR009040">
    <property type="entry name" value="Ferritin-like_diiron"/>
</dbReference>
<keyword evidence="2" id="KW-0813">Transport</keyword>
<dbReference type="Gene3D" id="2.20.28.10">
    <property type="match status" value="1"/>
</dbReference>
<dbReference type="PANTHER" id="PTHR43865:SF1">
    <property type="entry name" value="RUBRERYTHRIN-RELATED"/>
    <property type="match status" value="1"/>
</dbReference>
<feature type="domain" description="Ferritin-like diiron" evidence="6">
    <location>
        <begin position="4"/>
        <end position="150"/>
    </location>
</feature>
<dbReference type="SUPFAM" id="SSF57802">
    <property type="entry name" value="Rubredoxin-like"/>
    <property type="match status" value="1"/>
</dbReference>
<evidence type="ECO:0000256" key="2">
    <source>
        <dbReference type="ARBA" id="ARBA00022448"/>
    </source>
</evidence>
<sequence length="201" mass="22814">MSVPFDKSQTRENLMRAFAGESQARNRYTFAAGLARKNNLQVLQGVLLFTAGQEEQHAKVYYDLLEQLSGQTIRVDGTYPVDIFPNLLRHLRAAQHNEYQEWENDYAAFAKTAREEGFSEISRIFSSIAQVEKTHGDRFGAFADLLEQGKLFVSDVECRWTCLNCGHVVEGTTAPAVCPVCKHPQGYFIRWEMSPYAVPLK</sequence>
<dbReference type="InterPro" id="IPR012347">
    <property type="entry name" value="Ferritin-like"/>
</dbReference>
<evidence type="ECO:0000313" key="8">
    <source>
        <dbReference type="Proteomes" id="UP000760668"/>
    </source>
</evidence>
<evidence type="ECO:0000256" key="3">
    <source>
        <dbReference type="ARBA" id="ARBA00022723"/>
    </source>
</evidence>
<dbReference type="Proteomes" id="UP000760668">
    <property type="component" value="Unassembled WGS sequence"/>
</dbReference>
<dbReference type="InterPro" id="IPR052364">
    <property type="entry name" value="Rubrerythrin"/>
</dbReference>
<dbReference type="InterPro" id="IPR009078">
    <property type="entry name" value="Ferritin-like_SF"/>
</dbReference>
<evidence type="ECO:0000256" key="1">
    <source>
        <dbReference type="ARBA" id="ARBA00001965"/>
    </source>
</evidence>
<dbReference type="RefSeq" id="WP_295369755.1">
    <property type="nucleotide sequence ID" value="NZ_DYUC01000071.1"/>
</dbReference>
<reference evidence="7" key="1">
    <citation type="journal article" date="2021" name="PeerJ">
        <title>Extensive microbial diversity within the chicken gut microbiome revealed by metagenomics and culture.</title>
        <authorList>
            <person name="Gilroy R."/>
            <person name="Ravi A."/>
            <person name="Getino M."/>
            <person name="Pursley I."/>
            <person name="Horton D.L."/>
            <person name="Alikhan N.F."/>
            <person name="Baker D."/>
            <person name="Gharbi K."/>
            <person name="Hall N."/>
            <person name="Watson M."/>
            <person name="Adriaenssens E.M."/>
            <person name="Foster-Nyarko E."/>
            <person name="Jarju S."/>
            <person name="Secka A."/>
            <person name="Antonio M."/>
            <person name="Oren A."/>
            <person name="Chaudhuri R.R."/>
            <person name="La Ragione R."/>
            <person name="Hildebrand F."/>
            <person name="Pallen M.J."/>
        </authorList>
    </citation>
    <scope>NUCLEOTIDE SEQUENCE</scope>
    <source>
        <strain evidence="7">CHK179-5677</strain>
    </source>
</reference>
<dbReference type="NCBIfam" id="NF045767">
    <property type="entry name" value="RuberyRbr"/>
    <property type="match status" value="1"/>
</dbReference>
<keyword evidence="4" id="KW-0249">Electron transport</keyword>
<dbReference type="InterPro" id="IPR048574">
    <property type="entry name" value="RUBY_RBDX"/>
</dbReference>
<dbReference type="CDD" id="cd00729">
    <property type="entry name" value="rubredoxin_SM"/>
    <property type="match status" value="1"/>
</dbReference>
<dbReference type="AlphaFoldDB" id="A0A921MM83"/>
<comment type="cofactor">
    <cofactor evidence="1">
        <name>Fe(3+)</name>
        <dbReference type="ChEBI" id="CHEBI:29034"/>
    </cofactor>
</comment>
<dbReference type="Pfam" id="PF21349">
    <property type="entry name" value="RUBY_RBDX"/>
    <property type="match status" value="1"/>
</dbReference>
<dbReference type="CDD" id="cd01041">
    <property type="entry name" value="Rubrerythrin"/>
    <property type="match status" value="1"/>
</dbReference>
<dbReference type="PROSITE" id="PS50905">
    <property type="entry name" value="FERRITIN_LIKE"/>
    <property type="match status" value="1"/>
</dbReference>
<dbReference type="InterPro" id="IPR003251">
    <property type="entry name" value="Rr_diiron-bd_dom"/>
</dbReference>
<evidence type="ECO:0000256" key="4">
    <source>
        <dbReference type="ARBA" id="ARBA00022982"/>
    </source>
</evidence>
<dbReference type="PANTHER" id="PTHR43865">
    <property type="entry name" value="RUBRERYTHRIN-RELATED"/>
    <property type="match status" value="1"/>
</dbReference>
<gene>
    <name evidence="7" type="ORF">K8V01_07345</name>
</gene>
<dbReference type="EMBL" id="DYUC01000071">
    <property type="protein sequence ID" value="HJG86817.1"/>
    <property type="molecule type" value="Genomic_DNA"/>
</dbReference>
<dbReference type="SUPFAM" id="SSF47240">
    <property type="entry name" value="Ferritin-like"/>
    <property type="match status" value="1"/>
</dbReference>
<dbReference type="GO" id="GO:0016491">
    <property type="term" value="F:oxidoreductase activity"/>
    <property type="evidence" value="ECO:0007669"/>
    <property type="project" value="InterPro"/>
</dbReference>
<keyword evidence="5" id="KW-0408">Iron</keyword>
<dbReference type="Gene3D" id="1.20.1260.10">
    <property type="match status" value="1"/>
</dbReference>
<proteinExistence type="predicted"/>
<dbReference type="GO" id="GO:0046872">
    <property type="term" value="F:metal ion binding"/>
    <property type="evidence" value="ECO:0007669"/>
    <property type="project" value="UniProtKB-KW"/>
</dbReference>
<reference evidence="7" key="2">
    <citation type="submission" date="2021-09" db="EMBL/GenBank/DDBJ databases">
        <authorList>
            <person name="Gilroy R."/>
        </authorList>
    </citation>
    <scope>NUCLEOTIDE SEQUENCE</scope>
    <source>
        <strain evidence="7">CHK179-5677</strain>
    </source>
</reference>
<evidence type="ECO:0000256" key="5">
    <source>
        <dbReference type="ARBA" id="ARBA00023004"/>
    </source>
</evidence>
<dbReference type="Pfam" id="PF02915">
    <property type="entry name" value="Rubrerythrin"/>
    <property type="match status" value="1"/>
</dbReference>
<accession>A0A921MM83</accession>
<evidence type="ECO:0000313" key="7">
    <source>
        <dbReference type="EMBL" id="HJG86817.1"/>
    </source>
</evidence>